<dbReference type="EMBL" id="BMXB01000023">
    <property type="protein sequence ID" value="GHA50428.1"/>
    <property type="molecule type" value="Genomic_DNA"/>
</dbReference>
<dbReference type="InterPro" id="IPR019290">
    <property type="entry name" value="GlycosylTrfase-like_prok"/>
</dbReference>
<dbReference type="GO" id="GO:0016740">
    <property type="term" value="F:transferase activity"/>
    <property type="evidence" value="ECO:0007669"/>
    <property type="project" value="UniProtKB-KW"/>
</dbReference>
<proteinExistence type="predicted"/>
<sequence length="278" mass="32307">MDRQPLLSIIIPCYNDGRYIEQSVDSALNQTYPKIEVIVIDDGSNEETKAVLEKIKPYLTALITQDNRGQSSARNKGVKAARGDYILTLDSDDFFEPSFCEKAVKLIQGKEEVKIVTCYAKRLRNSGYDIFKPGGGYLKDFLNYNCALGTSLFRRREALAIGGYDESMRKGFEDWEFFIRLLKDGGKAVVIPEPLYNYRKRINTTTTVANKNKYALLRYLYSKHENLYKEHFQNFVDHLLNRIEREEKEKIKHTSRLEFIIGSQVLRPLRYFKSLIRL</sequence>
<dbReference type="Proteomes" id="UP000610456">
    <property type="component" value="Unassembled WGS sequence"/>
</dbReference>
<dbReference type="PANTHER" id="PTHR43685">
    <property type="entry name" value="GLYCOSYLTRANSFERASE"/>
    <property type="match status" value="1"/>
</dbReference>
<reference evidence="3" key="1">
    <citation type="journal article" date="2014" name="Int. J. Syst. Evol. Microbiol.">
        <title>Complete genome sequence of Corynebacterium casei LMG S-19264T (=DSM 44701T), isolated from a smear-ripened cheese.</title>
        <authorList>
            <consortium name="US DOE Joint Genome Institute (JGI-PGF)"/>
            <person name="Walter F."/>
            <person name="Albersmeier A."/>
            <person name="Kalinowski J."/>
            <person name="Ruckert C."/>
        </authorList>
    </citation>
    <scope>NUCLEOTIDE SEQUENCE</scope>
    <source>
        <strain evidence="3">KCTC 12719</strain>
    </source>
</reference>
<dbReference type="AlphaFoldDB" id="A0A918SL70"/>
<name>A0A918SL70_9FLAO</name>
<protein>
    <submittedName>
        <fullName evidence="3">Glycosyl transferase</fullName>
    </submittedName>
</protein>
<feature type="domain" description="Glycosyltransferase 2-like" evidence="1">
    <location>
        <begin position="8"/>
        <end position="121"/>
    </location>
</feature>
<dbReference type="InterPro" id="IPR001173">
    <property type="entry name" value="Glyco_trans_2-like"/>
</dbReference>
<keyword evidence="3" id="KW-0808">Transferase</keyword>
<dbReference type="Pfam" id="PF00535">
    <property type="entry name" value="Glycos_transf_2"/>
    <property type="match status" value="1"/>
</dbReference>
<dbReference type="PANTHER" id="PTHR43685:SF2">
    <property type="entry name" value="GLYCOSYLTRANSFERASE 2-LIKE DOMAIN-CONTAINING PROTEIN"/>
    <property type="match status" value="1"/>
</dbReference>
<evidence type="ECO:0000313" key="4">
    <source>
        <dbReference type="Proteomes" id="UP000610456"/>
    </source>
</evidence>
<dbReference type="InterPro" id="IPR050834">
    <property type="entry name" value="Glycosyltransf_2"/>
</dbReference>
<keyword evidence="4" id="KW-1185">Reference proteome</keyword>
<dbReference type="SUPFAM" id="SSF53448">
    <property type="entry name" value="Nucleotide-diphospho-sugar transferases"/>
    <property type="match status" value="1"/>
</dbReference>
<reference evidence="3" key="2">
    <citation type="submission" date="2020-09" db="EMBL/GenBank/DDBJ databases">
        <authorList>
            <person name="Sun Q."/>
            <person name="Kim S."/>
        </authorList>
    </citation>
    <scope>NUCLEOTIDE SEQUENCE</scope>
    <source>
        <strain evidence="3">KCTC 12719</strain>
    </source>
</reference>
<gene>
    <name evidence="3" type="ORF">GCM10007103_34010</name>
</gene>
<dbReference type="Gene3D" id="3.90.550.10">
    <property type="entry name" value="Spore Coat Polysaccharide Biosynthesis Protein SpsA, Chain A"/>
    <property type="match status" value="1"/>
</dbReference>
<dbReference type="Pfam" id="PF10111">
    <property type="entry name" value="Glyco_tranf_2_2"/>
    <property type="match status" value="1"/>
</dbReference>
<evidence type="ECO:0000313" key="3">
    <source>
        <dbReference type="EMBL" id="GHA50428.1"/>
    </source>
</evidence>
<dbReference type="InterPro" id="IPR029044">
    <property type="entry name" value="Nucleotide-diphossugar_trans"/>
</dbReference>
<evidence type="ECO:0000259" key="1">
    <source>
        <dbReference type="Pfam" id="PF00535"/>
    </source>
</evidence>
<dbReference type="RefSeq" id="WP_189606267.1">
    <property type="nucleotide sequence ID" value="NZ_BMXB01000023.1"/>
</dbReference>
<evidence type="ECO:0000259" key="2">
    <source>
        <dbReference type="Pfam" id="PF10111"/>
    </source>
</evidence>
<comment type="caution">
    <text evidence="3">The sequence shown here is derived from an EMBL/GenBank/DDBJ whole genome shotgun (WGS) entry which is preliminary data.</text>
</comment>
<feature type="domain" description="Glycosyltransferase 2-like prokaryotic type" evidence="2">
    <location>
        <begin position="138"/>
        <end position="195"/>
    </location>
</feature>
<organism evidence="3 4">
    <name type="scientific">Salinimicrobium marinum</name>
    <dbReference type="NCBI Taxonomy" id="680283"/>
    <lineage>
        <taxon>Bacteria</taxon>
        <taxon>Pseudomonadati</taxon>
        <taxon>Bacteroidota</taxon>
        <taxon>Flavobacteriia</taxon>
        <taxon>Flavobacteriales</taxon>
        <taxon>Flavobacteriaceae</taxon>
        <taxon>Salinimicrobium</taxon>
    </lineage>
</organism>
<accession>A0A918SL70</accession>